<organism evidence="4 5">
    <name type="scientific">Pestalotiopsis fici (strain W106-1 / CGMCC3.15140)</name>
    <dbReference type="NCBI Taxonomy" id="1229662"/>
    <lineage>
        <taxon>Eukaryota</taxon>
        <taxon>Fungi</taxon>
        <taxon>Dikarya</taxon>
        <taxon>Ascomycota</taxon>
        <taxon>Pezizomycotina</taxon>
        <taxon>Sordariomycetes</taxon>
        <taxon>Xylariomycetidae</taxon>
        <taxon>Amphisphaeriales</taxon>
        <taxon>Sporocadaceae</taxon>
        <taxon>Pestalotiopsis</taxon>
    </lineage>
</organism>
<evidence type="ECO:0000256" key="1">
    <source>
        <dbReference type="ARBA" id="ARBA00006484"/>
    </source>
</evidence>
<dbReference type="InterPro" id="IPR036291">
    <property type="entry name" value="NAD(P)-bd_dom_sf"/>
</dbReference>
<evidence type="ECO:0000313" key="4">
    <source>
        <dbReference type="EMBL" id="ETS80068.1"/>
    </source>
</evidence>
<comment type="similarity">
    <text evidence="1">Belongs to the short-chain dehydrogenases/reductases (SDR) family.</text>
</comment>
<dbReference type="KEGG" id="pfy:PFICI_07597"/>
<dbReference type="PANTHER" id="PTHR43180:SF33">
    <property type="entry name" value="15-HYDROXYPROSTAGLANDIN DEHYDROGENASE [NAD(+)]-LIKE"/>
    <property type="match status" value="1"/>
</dbReference>
<dbReference type="GO" id="GO:0016491">
    <property type="term" value="F:oxidoreductase activity"/>
    <property type="evidence" value="ECO:0007669"/>
    <property type="project" value="UniProtKB-KW"/>
</dbReference>
<proteinExistence type="inferred from homology"/>
<dbReference type="InterPro" id="IPR002347">
    <property type="entry name" value="SDR_fam"/>
</dbReference>
<dbReference type="PROSITE" id="PS00061">
    <property type="entry name" value="ADH_SHORT"/>
    <property type="match status" value="1"/>
</dbReference>
<dbReference type="OrthoDB" id="5371740at2759"/>
<dbReference type="RefSeq" id="XP_007834369.1">
    <property type="nucleotide sequence ID" value="XM_007836178.1"/>
</dbReference>
<keyword evidence="2" id="KW-0521">NADP</keyword>
<dbReference type="GeneID" id="19272610"/>
<dbReference type="AlphaFoldDB" id="W3X1Q5"/>
<evidence type="ECO:0000256" key="2">
    <source>
        <dbReference type="ARBA" id="ARBA00022857"/>
    </source>
</evidence>
<keyword evidence="5" id="KW-1185">Reference proteome</keyword>
<protein>
    <recommendedName>
        <fullName evidence="6">NAD(P)-binding protein</fullName>
    </recommendedName>
</protein>
<dbReference type="Proteomes" id="UP000030651">
    <property type="component" value="Unassembled WGS sequence"/>
</dbReference>
<dbReference type="SUPFAM" id="SSF51735">
    <property type="entry name" value="NAD(P)-binding Rossmann-fold domains"/>
    <property type="match status" value="1"/>
</dbReference>
<dbReference type="OMA" id="ATINCIC"/>
<dbReference type="PRINTS" id="PR00081">
    <property type="entry name" value="GDHRDH"/>
</dbReference>
<dbReference type="Gene3D" id="3.40.50.720">
    <property type="entry name" value="NAD(P)-binding Rossmann-like Domain"/>
    <property type="match status" value="1"/>
</dbReference>
<accession>W3X1Q5</accession>
<dbReference type="eggNOG" id="KOG4169">
    <property type="taxonomic scope" value="Eukaryota"/>
</dbReference>
<dbReference type="HOGENOM" id="CLU_010194_13_1_1"/>
<dbReference type="InterPro" id="IPR020904">
    <property type="entry name" value="Sc_DH/Rdtase_CS"/>
</dbReference>
<evidence type="ECO:0008006" key="6">
    <source>
        <dbReference type="Google" id="ProtNLM"/>
    </source>
</evidence>
<name>W3X1Q5_PESFW</name>
<dbReference type="EMBL" id="KI912113">
    <property type="protein sequence ID" value="ETS80068.1"/>
    <property type="molecule type" value="Genomic_DNA"/>
</dbReference>
<reference evidence="5" key="1">
    <citation type="journal article" date="2015" name="BMC Genomics">
        <title>Genomic and transcriptomic analysis of the endophytic fungus Pestalotiopsis fici reveals its lifestyle and high potential for synthesis of natural products.</title>
        <authorList>
            <person name="Wang X."/>
            <person name="Zhang X."/>
            <person name="Liu L."/>
            <person name="Xiang M."/>
            <person name="Wang W."/>
            <person name="Sun X."/>
            <person name="Che Y."/>
            <person name="Guo L."/>
            <person name="Liu G."/>
            <person name="Guo L."/>
            <person name="Wang C."/>
            <person name="Yin W.B."/>
            <person name="Stadler M."/>
            <person name="Zhang X."/>
            <person name="Liu X."/>
        </authorList>
    </citation>
    <scope>NUCLEOTIDE SEQUENCE [LARGE SCALE GENOMIC DNA]</scope>
    <source>
        <strain evidence="5">W106-1 / CGMCC3.15140</strain>
    </source>
</reference>
<dbReference type="InParanoid" id="W3X1Q5"/>
<gene>
    <name evidence="4" type="ORF">PFICI_07597</name>
</gene>
<evidence type="ECO:0000256" key="3">
    <source>
        <dbReference type="ARBA" id="ARBA00023002"/>
    </source>
</evidence>
<dbReference type="PANTHER" id="PTHR43180">
    <property type="entry name" value="3-OXOACYL-(ACYL-CARRIER-PROTEIN) REDUCTASE (AFU_ORTHOLOGUE AFUA_6G11210)"/>
    <property type="match status" value="1"/>
</dbReference>
<keyword evidence="3" id="KW-0560">Oxidoreductase</keyword>
<dbReference type="Pfam" id="PF00106">
    <property type="entry name" value="adh_short"/>
    <property type="match status" value="1"/>
</dbReference>
<evidence type="ECO:0000313" key="5">
    <source>
        <dbReference type="Proteomes" id="UP000030651"/>
    </source>
</evidence>
<sequence length="285" mass="31246">MTTYVFNDNELASLKDKTVIVIGCATGIGRSTSLLAHKHGAKLALGDWNESLGGQLAAELGQRVLFRKSDVSVWTDVVSLFEDAWKQFGRIDAVVSNAGVNNEDFLSSVIDSSTGILSPPDLKPLEINLMGMIYAVKCAVHYFDRQPDARYQIIMTGSAASFLDTPPLYLYCTAKAGIVGLMRGLRSQLIKKNITVNVVCPWLTVTPMLLPEMLSVWDGLPSNQPEGVARALLMPICRQDINGKAFFVAGNEITDFEDTLAATQGQWMGEHLSRNISEGQRRLLH</sequence>